<gene>
    <name evidence="2" type="ORF">SAMN06297251_10481</name>
</gene>
<dbReference type="EMBL" id="FWXR01000004">
    <property type="protein sequence ID" value="SMC58552.1"/>
    <property type="molecule type" value="Genomic_DNA"/>
</dbReference>
<dbReference type="AlphaFoldDB" id="A0A1W2ADI7"/>
<evidence type="ECO:0000313" key="3">
    <source>
        <dbReference type="Proteomes" id="UP000192656"/>
    </source>
</evidence>
<feature type="transmembrane region" description="Helical" evidence="1">
    <location>
        <begin position="194"/>
        <end position="219"/>
    </location>
</feature>
<proteinExistence type="predicted"/>
<organism evidence="2 3">
    <name type="scientific">Fulvimarina manganoxydans</name>
    <dbReference type="NCBI Taxonomy" id="937218"/>
    <lineage>
        <taxon>Bacteria</taxon>
        <taxon>Pseudomonadati</taxon>
        <taxon>Pseudomonadota</taxon>
        <taxon>Alphaproteobacteria</taxon>
        <taxon>Hyphomicrobiales</taxon>
        <taxon>Aurantimonadaceae</taxon>
        <taxon>Fulvimarina</taxon>
    </lineage>
</organism>
<reference evidence="2 3" key="1">
    <citation type="submission" date="2017-04" db="EMBL/GenBank/DDBJ databases">
        <authorList>
            <person name="Afonso C.L."/>
            <person name="Miller P.J."/>
            <person name="Scott M.A."/>
            <person name="Spackman E."/>
            <person name="Goraichik I."/>
            <person name="Dimitrov K.M."/>
            <person name="Suarez D.L."/>
            <person name="Swayne D.E."/>
        </authorList>
    </citation>
    <scope>NUCLEOTIDE SEQUENCE [LARGE SCALE GENOMIC DNA]</scope>
    <source>
        <strain evidence="2 3">CGMCC 1.10972</strain>
    </source>
</reference>
<keyword evidence="1" id="KW-0472">Membrane</keyword>
<name>A0A1W2ADI7_9HYPH</name>
<feature type="transmembrane region" description="Helical" evidence="1">
    <location>
        <begin position="154"/>
        <end position="174"/>
    </location>
</feature>
<sequence length="226" mass="23632">MESRSATNILLAIIAATLLFGAAQVTSALSIVFIVGAVLLVGGAIIYFGLSWVTAWLETIGTEWGKLQDGDASIETRWTVTVFAMMPIAVVVGIGAAWMWLGGDPDPLWAFFGTFPGALCGLAGGVILAWFSIHVASAGLSWMSENYGTIPGRAWSFAAYLLAALFAVVALPRLAWRRSRKAGDGTVGTVVSTLFAAVFGLLISIMTVGIGIALFAGIADSLGYHV</sequence>
<dbReference type="Proteomes" id="UP000192656">
    <property type="component" value="Unassembled WGS sequence"/>
</dbReference>
<evidence type="ECO:0000313" key="2">
    <source>
        <dbReference type="EMBL" id="SMC58552.1"/>
    </source>
</evidence>
<protein>
    <submittedName>
        <fullName evidence="2">Uncharacterized protein</fullName>
    </submittedName>
</protein>
<keyword evidence="1" id="KW-0812">Transmembrane</keyword>
<feature type="transmembrane region" description="Helical" evidence="1">
    <location>
        <begin position="38"/>
        <end position="57"/>
    </location>
</feature>
<keyword evidence="1" id="KW-1133">Transmembrane helix</keyword>
<evidence type="ECO:0000256" key="1">
    <source>
        <dbReference type="SAM" id="Phobius"/>
    </source>
</evidence>
<feature type="transmembrane region" description="Helical" evidence="1">
    <location>
        <begin position="107"/>
        <end position="133"/>
    </location>
</feature>
<dbReference type="RefSeq" id="WP_084409221.1">
    <property type="nucleotide sequence ID" value="NZ_FWXR01000004.1"/>
</dbReference>
<feature type="transmembrane region" description="Helical" evidence="1">
    <location>
        <begin position="78"/>
        <end position="101"/>
    </location>
</feature>
<accession>A0A1W2ADI7</accession>
<keyword evidence="3" id="KW-1185">Reference proteome</keyword>